<name>A0ABQ4ZX11_9ASTR</name>
<sequence length="217" mass="25802">MTRSSNTKVLTPFVNPERKFQSRKDITPIAVHNIYSFYESESSETELEDLSDIDIETLTCCQEVVGQNSIRFTENLGRVKTSLHPKIMSTFRLTAIEALESIQEKADHSHIWHKEESDKKTSNKSLKKCNDCWKRWKSHKINYHDYDETHYKRQELCKARKLPVCNMRRFKMIKYSFGQDEEYVAIKEVEYDDLVKTSNDACRTYQEIFRMMDEGWM</sequence>
<organism evidence="1 2">
    <name type="scientific">Tanacetum coccineum</name>
    <dbReference type="NCBI Taxonomy" id="301880"/>
    <lineage>
        <taxon>Eukaryota</taxon>
        <taxon>Viridiplantae</taxon>
        <taxon>Streptophyta</taxon>
        <taxon>Embryophyta</taxon>
        <taxon>Tracheophyta</taxon>
        <taxon>Spermatophyta</taxon>
        <taxon>Magnoliopsida</taxon>
        <taxon>eudicotyledons</taxon>
        <taxon>Gunneridae</taxon>
        <taxon>Pentapetalae</taxon>
        <taxon>asterids</taxon>
        <taxon>campanulids</taxon>
        <taxon>Asterales</taxon>
        <taxon>Asteraceae</taxon>
        <taxon>Asteroideae</taxon>
        <taxon>Anthemideae</taxon>
        <taxon>Anthemidinae</taxon>
        <taxon>Tanacetum</taxon>
    </lineage>
</organism>
<evidence type="ECO:0000313" key="1">
    <source>
        <dbReference type="EMBL" id="GJS94016.1"/>
    </source>
</evidence>
<gene>
    <name evidence="1" type="ORF">Tco_0800984</name>
</gene>
<dbReference type="EMBL" id="BQNB010011700">
    <property type="protein sequence ID" value="GJS94016.1"/>
    <property type="molecule type" value="Genomic_DNA"/>
</dbReference>
<evidence type="ECO:0008006" key="3">
    <source>
        <dbReference type="Google" id="ProtNLM"/>
    </source>
</evidence>
<feature type="non-terminal residue" evidence="1">
    <location>
        <position position="217"/>
    </location>
</feature>
<dbReference type="Proteomes" id="UP001151760">
    <property type="component" value="Unassembled WGS sequence"/>
</dbReference>
<evidence type="ECO:0000313" key="2">
    <source>
        <dbReference type="Proteomes" id="UP001151760"/>
    </source>
</evidence>
<protein>
    <recommendedName>
        <fullName evidence="3">C2H2-type domain-containing protein</fullName>
    </recommendedName>
</protein>
<accession>A0ABQ4ZX11</accession>
<proteinExistence type="predicted"/>
<reference evidence="1" key="2">
    <citation type="submission" date="2022-01" db="EMBL/GenBank/DDBJ databases">
        <authorList>
            <person name="Yamashiro T."/>
            <person name="Shiraishi A."/>
            <person name="Satake H."/>
            <person name="Nakayama K."/>
        </authorList>
    </citation>
    <scope>NUCLEOTIDE SEQUENCE</scope>
</reference>
<keyword evidence="2" id="KW-1185">Reference proteome</keyword>
<reference evidence="1" key="1">
    <citation type="journal article" date="2022" name="Int. J. Mol. Sci.">
        <title>Draft Genome of Tanacetum Coccineum: Genomic Comparison of Closely Related Tanacetum-Family Plants.</title>
        <authorList>
            <person name="Yamashiro T."/>
            <person name="Shiraishi A."/>
            <person name="Nakayama K."/>
            <person name="Satake H."/>
        </authorList>
    </citation>
    <scope>NUCLEOTIDE SEQUENCE</scope>
</reference>
<comment type="caution">
    <text evidence="1">The sequence shown here is derived from an EMBL/GenBank/DDBJ whole genome shotgun (WGS) entry which is preliminary data.</text>
</comment>